<dbReference type="EMBL" id="WOSW01000011">
    <property type="protein sequence ID" value="NHO32440.1"/>
    <property type="molecule type" value="Genomic_DNA"/>
</dbReference>
<dbReference type="InterPro" id="IPR035906">
    <property type="entry name" value="MetI-like_sf"/>
</dbReference>
<evidence type="ECO:0000256" key="6">
    <source>
        <dbReference type="ARBA" id="ARBA00022692"/>
    </source>
</evidence>
<dbReference type="Pfam" id="PF00497">
    <property type="entry name" value="SBP_bac_3"/>
    <property type="match status" value="1"/>
</dbReference>
<dbReference type="InterPro" id="IPR043429">
    <property type="entry name" value="ArtM/GltK/GlnP/TcyL/YhdX-like"/>
</dbReference>
<comment type="caution">
    <text evidence="13">The sequence shown here is derived from an EMBL/GenBank/DDBJ whole genome shotgun (WGS) entry which is preliminary data.</text>
</comment>
<evidence type="ECO:0000256" key="10">
    <source>
        <dbReference type="RuleBase" id="RU363032"/>
    </source>
</evidence>
<dbReference type="Proteomes" id="UP000615326">
    <property type="component" value="Unassembled WGS sequence"/>
</dbReference>
<evidence type="ECO:0000256" key="7">
    <source>
        <dbReference type="ARBA" id="ARBA00022970"/>
    </source>
</evidence>
<dbReference type="InterPro" id="IPR001638">
    <property type="entry name" value="Solute-binding_3/MltF_N"/>
</dbReference>
<keyword evidence="5" id="KW-1003">Cell membrane</keyword>
<comment type="subcellular location">
    <subcellularLocation>
        <location evidence="2">Cell inner membrane</location>
        <topology evidence="2">Multi-pass membrane protein</topology>
    </subcellularLocation>
    <subcellularLocation>
        <location evidence="10">Cell membrane</location>
        <topology evidence="10">Multi-pass membrane protein</topology>
    </subcellularLocation>
</comment>
<keyword evidence="9 10" id="KW-0472">Membrane</keyword>
<evidence type="ECO:0000256" key="1">
    <source>
        <dbReference type="ARBA" id="ARBA00003159"/>
    </source>
</evidence>
<dbReference type="InterPro" id="IPR000515">
    <property type="entry name" value="MetI-like"/>
</dbReference>
<evidence type="ECO:0000256" key="4">
    <source>
        <dbReference type="ARBA" id="ARBA00022448"/>
    </source>
</evidence>
<feature type="transmembrane region" description="Helical" evidence="10">
    <location>
        <begin position="307"/>
        <end position="331"/>
    </location>
</feature>
<dbReference type="InterPro" id="IPR010065">
    <property type="entry name" value="AA_ABC_transptr_permease_3TM"/>
</dbReference>
<feature type="transmembrane region" description="Helical" evidence="10">
    <location>
        <begin position="473"/>
        <end position="492"/>
    </location>
</feature>
<evidence type="ECO:0000256" key="5">
    <source>
        <dbReference type="ARBA" id="ARBA00022475"/>
    </source>
</evidence>
<dbReference type="Gene3D" id="1.10.3720.10">
    <property type="entry name" value="MetI-like"/>
    <property type="match status" value="1"/>
</dbReference>
<dbReference type="Pfam" id="PF00528">
    <property type="entry name" value="BPD_transp_1"/>
    <property type="match status" value="1"/>
</dbReference>
<dbReference type="NCBIfam" id="TIGR01726">
    <property type="entry name" value="HEQRo_perm_3TM"/>
    <property type="match status" value="1"/>
</dbReference>
<dbReference type="PANTHER" id="PTHR30614">
    <property type="entry name" value="MEMBRANE COMPONENT OF AMINO ACID ABC TRANSPORTER"/>
    <property type="match status" value="1"/>
</dbReference>
<keyword evidence="6 10" id="KW-0812">Transmembrane</keyword>
<reference evidence="13 14" key="1">
    <citation type="journal article" date="2020" name="Int. J. Syst. Evol. Microbiol.">
        <title>Novel acetic acid bacteria from cider fermentations: Acetobacter conturbans sp. nov. and Acetobacter fallax sp. nov.</title>
        <authorList>
            <person name="Sombolestani A.S."/>
            <person name="Cleenwerck I."/>
            <person name="Cnockaert M."/>
            <person name="Borremans W."/>
            <person name="Wieme A.D."/>
            <person name="De Vuyst L."/>
            <person name="Vandamme P."/>
        </authorList>
    </citation>
    <scope>NUCLEOTIDE SEQUENCE [LARGE SCALE GENOMIC DNA]</scope>
    <source>
        <strain evidence="13 14">LMG 1637</strain>
    </source>
</reference>
<dbReference type="SUPFAM" id="SSF161098">
    <property type="entry name" value="MetI-like"/>
    <property type="match status" value="1"/>
</dbReference>
<feature type="chain" id="PRO_5046717681" evidence="11">
    <location>
        <begin position="32"/>
        <end position="513"/>
    </location>
</feature>
<comment type="similarity">
    <text evidence="3">Belongs to the binding-protein-dependent transport system permease family. HisMQ subfamily.</text>
</comment>
<evidence type="ECO:0000256" key="3">
    <source>
        <dbReference type="ARBA" id="ARBA00010072"/>
    </source>
</evidence>
<proteinExistence type="inferred from homology"/>
<protein>
    <submittedName>
        <fullName evidence="13">ABC transporter permease subunit</fullName>
    </submittedName>
</protein>
<keyword evidence="11" id="KW-0732">Signal</keyword>
<feature type="signal peptide" evidence="11">
    <location>
        <begin position="1"/>
        <end position="31"/>
    </location>
</feature>
<dbReference type="PROSITE" id="PS50928">
    <property type="entry name" value="ABC_TM1"/>
    <property type="match status" value="1"/>
</dbReference>
<keyword evidence="7" id="KW-0029">Amino-acid transport</keyword>
<accession>A0ABX0K7Q9</accession>
<dbReference type="Gene3D" id="3.40.190.10">
    <property type="entry name" value="Periplasmic binding protein-like II"/>
    <property type="match status" value="2"/>
</dbReference>
<comment type="function">
    <text evidence="1">Part of the binding-protein-dependent transport system for glutamine; probably responsible for the translocation of the substrate across the membrane.</text>
</comment>
<evidence type="ECO:0000256" key="11">
    <source>
        <dbReference type="SAM" id="SignalP"/>
    </source>
</evidence>
<evidence type="ECO:0000259" key="12">
    <source>
        <dbReference type="PROSITE" id="PS50928"/>
    </source>
</evidence>
<name>A0ABX0K7Q9_9PROT</name>
<keyword evidence="14" id="KW-1185">Reference proteome</keyword>
<dbReference type="SMART" id="SM00062">
    <property type="entry name" value="PBPb"/>
    <property type="match status" value="1"/>
</dbReference>
<keyword evidence="4 10" id="KW-0813">Transport</keyword>
<feature type="domain" description="ABC transmembrane type-1" evidence="12">
    <location>
        <begin position="307"/>
        <end position="495"/>
    </location>
</feature>
<dbReference type="CDD" id="cd13530">
    <property type="entry name" value="PBP2_peptides_like"/>
    <property type="match status" value="1"/>
</dbReference>
<evidence type="ECO:0000256" key="2">
    <source>
        <dbReference type="ARBA" id="ARBA00004429"/>
    </source>
</evidence>
<organism evidence="13 14">
    <name type="scientific">Acetobacter fallax</name>
    <dbReference type="NCBI Taxonomy" id="1737473"/>
    <lineage>
        <taxon>Bacteria</taxon>
        <taxon>Pseudomonadati</taxon>
        <taxon>Pseudomonadota</taxon>
        <taxon>Alphaproteobacteria</taxon>
        <taxon>Acetobacterales</taxon>
        <taxon>Acetobacteraceae</taxon>
        <taxon>Acetobacter</taxon>
    </lineage>
</organism>
<gene>
    <name evidence="13" type="ORF">GOB84_07660</name>
</gene>
<evidence type="ECO:0000256" key="8">
    <source>
        <dbReference type="ARBA" id="ARBA00022989"/>
    </source>
</evidence>
<dbReference type="CDD" id="cd06261">
    <property type="entry name" value="TM_PBP2"/>
    <property type="match status" value="1"/>
</dbReference>
<dbReference type="SUPFAM" id="SSF53850">
    <property type="entry name" value="Periplasmic binding protein-like II"/>
    <property type="match status" value="1"/>
</dbReference>
<feature type="transmembrane region" description="Helical" evidence="10">
    <location>
        <begin position="343"/>
        <end position="366"/>
    </location>
</feature>
<evidence type="ECO:0000256" key="9">
    <source>
        <dbReference type="ARBA" id="ARBA00023136"/>
    </source>
</evidence>
<evidence type="ECO:0000313" key="13">
    <source>
        <dbReference type="EMBL" id="NHO32440.1"/>
    </source>
</evidence>
<dbReference type="PANTHER" id="PTHR30614:SF20">
    <property type="entry name" value="GLUTAMINE TRANSPORT SYSTEM PERMEASE PROTEIN GLNP"/>
    <property type="match status" value="1"/>
</dbReference>
<evidence type="ECO:0000313" key="14">
    <source>
        <dbReference type="Proteomes" id="UP000615326"/>
    </source>
</evidence>
<sequence length="513" mass="56728">MSRGIALKKPAWCTVLLAAFFCLVSVPEARAEGPLRWAADGTANVPFTFHDPAEESHMAGFEYDIMQEIGRRLGRETQFTQNDWDGLIPGLQRGFYDMVADGIEMTPEHVDALDFSRPYYVTAERIVVRRDQAGLDSFDRLGGHTVGTIKDTLAERMLRSRTDVTLRSYDEESNAFSDLRNSRLDAVLLDGPIALYYGEADPDFRIVGPPVGHLSYGIAFRKGTNQDLRRRVDAALQTMVADGSLHRILARWNLWTPEMAEWTGDHSAPDIVPTEWERYLASTAPARGWSARFYRYAGFLPLIGRGALLTLAVSGCAMVLAVGVGLALALARRYGPSWLATLASIYVEIVRGTPLLIQILFIFYGLPSIGVRLSPFVAGVIGLGLNYAAYEAENYRAGLQSVARGQMEAATALNMTHFQALRYVVVPQAFRVVVPVMTNDFISLLKDSSLVSIITLTELSQTYVRLSSTYFDYFGPGLMVGAAYLLLGLPFVRLARLAEKRLAVSERHGGGRH</sequence>
<keyword evidence="8 10" id="KW-1133">Transmembrane helix</keyword>